<name>M2SEP3_9SPHN</name>
<keyword evidence="1 3" id="KW-0056">Arginine metabolism</keyword>
<sequence>MSGRDARPSAVVEVNFDGLIGPTHNYAGLSLGNVASASNAGSTARPREAALQGLAKMRMVMGLGLPQGFFLPHERPNTDWLRRLGFSGTDAEICAAAVKEDPQLFNNAASASAMWTANAATVSPAADTADGRVHFTPANLAAMTHRSLEWHETHRQLRQIFADERFFALHEAVPAKFGDEGAANFMRLAPTHGQPGVEVFVYGEDRGGRFPARQSRRASQAVARLHGVSQPIFAAQSPEAIEAGAFHNDVVAVANERILFAHEQAFADRLGLYEDLRRHVPDVEIVEVPERAVSLADAIASYLFNSQLLTLPDGSAALVLPAECRENSAVKTWLDTNMGGNGPIHAAHFIDVRESMKNGGGPACLRLRVAVSPDALAAIDPRYLLDEAKADAMGRVIEDCWPETVAPGDLAHADFWSQSWNARKRLVELLSLA</sequence>
<feature type="active site" evidence="3">
    <location>
        <position position="180"/>
    </location>
</feature>
<dbReference type="NCBIfam" id="NF009789">
    <property type="entry name" value="PRK13281.1"/>
    <property type="match status" value="1"/>
</dbReference>
<dbReference type="SUPFAM" id="SSF55909">
    <property type="entry name" value="Pentein"/>
    <property type="match status" value="1"/>
</dbReference>
<dbReference type="Proteomes" id="UP000011717">
    <property type="component" value="Unassembled WGS sequence"/>
</dbReference>
<dbReference type="UniPathway" id="UPA00185">
    <property type="reaction ID" value="UER00280"/>
</dbReference>
<comment type="pathway">
    <text evidence="3">Amino-acid degradation; L-arginine degradation via AST pathway; L-glutamate and succinate from L-arginine: step 2/5.</text>
</comment>
<dbReference type="PANTHER" id="PTHR30420:SF2">
    <property type="entry name" value="N-SUCCINYLARGININE DIHYDROLASE"/>
    <property type="match status" value="1"/>
</dbReference>
<evidence type="ECO:0000256" key="3">
    <source>
        <dbReference type="HAMAP-Rule" id="MF_01172"/>
    </source>
</evidence>
<dbReference type="GO" id="GO:0019545">
    <property type="term" value="P:L-arginine catabolic process to succinate"/>
    <property type="evidence" value="ECO:0007669"/>
    <property type="project" value="UniProtKB-UniRule"/>
</dbReference>
<gene>
    <name evidence="3" type="primary">astB</name>
    <name evidence="4" type="ORF">C725_0782</name>
</gene>
<organism evidence="4 5">
    <name type="scientific">Pacificimonas flava</name>
    <dbReference type="NCBI Taxonomy" id="1234595"/>
    <lineage>
        <taxon>Bacteria</taxon>
        <taxon>Pseudomonadati</taxon>
        <taxon>Pseudomonadota</taxon>
        <taxon>Alphaproteobacteria</taxon>
        <taxon>Sphingomonadales</taxon>
        <taxon>Sphingosinicellaceae</taxon>
        <taxon>Pacificimonas</taxon>
    </lineage>
</organism>
<feature type="binding site" evidence="3">
    <location>
        <position position="358"/>
    </location>
    <ligand>
        <name>substrate</name>
    </ligand>
</feature>
<proteinExistence type="inferred from homology"/>
<evidence type="ECO:0000256" key="1">
    <source>
        <dbReference type="ARBA" id="ARBA00022503"/>
    </source>
</evidence>
<dbReference type="EMBL" id="AMRV01000002">
    <property type="protein sequence ID" value="EMD83810.1"/>
    <property type="molecule type" value="Genomic_DNA"/>
</dbReference>
<dbReference type="RefSeq" id="WP_008600276.1">
    <property type="nucleotide sequence ID" value="NZ_AMRV01000002.1"/>
</dbReference>
<accession>M2SEP3</accession>
<comment type="function">
    <text evidence="3">Catalyzes the hydrolysis of N(2)-succinylarginine into N(2)-succinylornithine, ammonia and CO(2).</text>
</comment>
<dbReference type="Gene3D" id="3.75.10.20">
    <property type="entry name" value="Succinylarginine dihydrolase"/>
    <property type="match status" value="1"/>
</dbReference>
<comment type="subunit">
    <text evidence="3">Homodimer.</text>
</comment>
<evidence type="ECO:0000256" key="2">
    <source>
        <dbReference type="ARBA" id="ARBA00022801"/>
    </source>
</evidence>
<evidence type="ECO:0000313" key="4">
    <source>
        <dbReference type="EMBL" id="EMD83810.1"/>
    </source>
</evidence>
<dbReference type="OrthoDB" id="248552at2"/>
<dbReference type="GO" id="GO:0019544">
    <property type="term" value="P:L-arginine catabolic process to L-glutamate"/>
    <property type="evidence" value="ECO:0007669"/>
    <property type="project" value="UniProtKB-UniRule"/>
</dbReference>
<dbReference type="EC" id="3.5.3.23" evidence="3"/>
<feature type="binding site" evidence="3">
    <location>
        <position position="249"/>
    </location>
    <ligand>
        <name>substrate</name>
    </ligand>
</feature>
<dbReference type="HAMAP" id="MF_01172">
    <property type="entry name" value="AstB"/>
    <property type="match status" value="1"/>
</dbReference>
<dbReference type="AlphaFoldDB" id="M2SEP3"/>
<reference evidence="4 5" key="1">
    <citation type="journal article" date="2013" name="Genome Announc.">
        <title>Draft Genome Sequence of Strain JLT2015T, Belonging to the Family Sphingomonadaceae of the Alphaproteobacteria.</title>
        <authorList>
            <person name="Tang K."/>
            <person name="Liu K."/>
            <person name="Li S."/>
            <person name="Jiao N."/>
        </authorList>
    </citation>
    <scope>NUCLEOTIDE SEQUENCE [LARGE SCALE GENOMIC DNA]</scope>
    <source>
        <strain evidence="4 5">JLT2015</strain>
    </source>
</reference>
<comment type="catalytic activity">
    <reaction evidence="3">
        <text>N(2)-succinyl-L-arginine + 2 H2O + 2 H(+) = N(2)-succinyl-L-ornithine + 2 NH4(+) + CO2</text>
        <dbReference type="Rhea" id="RHEA:19533"/>
        <dbReference type="ChEBI" id="CHEBI:15377"/>
        <dbReference type="ChEBI" id="CHEBI:15378"/>
        <dbReference type="ChEBI" id="CHEBI:16526"/>
        <dbReference type="ChEBI" id="CHEBI:28938"/>
        <dbReference type="ChEBI" id="CHEBI:58241"/>
        <dbReference type="ChEBI" id="CHEBI:58514"/>
        <dbReference type="EC" id="3.5.3.23"/>
    </reaction>
</comment>
<feature type="binding site" evidence="3">
    <location>
        <position position="118"/>
    </location>
    <ligand>
        <name>substrate</name>
    </ligand>
</feature>
<feature type="active site" evidence="3">
    <location>
        <position position="247"/>
    </location>
</feature>
<feature type="binding site" evidence="3">
    <location>
        <begin position="145"/>
        <end position="146"/>
    </location>
    <ligand>
        <name>substrate</name>
    </ligand>
</feature>
<dbReference type="PATRIC" id="fig|1234595.3.peg.781"/>
<comment type="similarity">
    <text evidence="3">Belongs to the succinylarginine dihydrolase family.</text>
</comment>
<dbReference type="Pfam" id="PF04996">
    <property type="entry name" value="AstB"/>
    <property type="match status" value="1"/>
</dbReference>
<dbReference type="PANTHER" id="PTHR30420">
    <property type="entry name" value="N-SUCCINYLARGININE DIHYDROLASE"/>
    <property type="match status" value="1"/>
</dbReference>
<feature type="binding site" evidence="3">
    <location>
        <position position="213"/>
    </location>
    <ligand>
        <name>substrate</name>
    </ligand>
</feature>
<protein>
    <recommendedName>
        <fullName evidence="3">N-succinylarginine dihydrolase</fullName>
        <ecNumber evidence="3">3.5.3.23</ecNumber>
    </recommendedName>
</protein>
<feature type="active site" description="Nucleophile" evidence="3">
    <location>
        <position position="364"/>
    </location>
</feature>
<keyword evidence="2 3" id="KW-0378">Hydrolase</keyword>
<dbReference type="GO" id="GO:0009015">
    <property type="term" value="F:N-succinylarginine dihydrolase activity"/>
    <property type="evidence" value="ECO:0007669"/>
    <property type="project" value="UniProtKB-UniRule"/>
</dbReference>
<dbReference type="InterPro" id="IPR007079">
    <property type="entry name" value="SuccinylArg_d-Hdrlase_AstB"/>
</dbReference>
<dbReference type="InterPro" id="IPR037031">
    <property type="entry name" value="AstB_sf"/>
</dbReference>
<comment type="caution">
    <text evidence="4">The sequence shown here is derived from an EMBL/GenBank/DDBJ whole genome shotgun (WGS) entry which is preliminary data.</text>
</comment>
<feature type="binding site" evidence="3">
    <location>
        <begin position="27"/>
        <end position="36"/>
    </location>
    <ligand>
        <name>substrate</name>
    </ligand>
</feature>
<evidence type="ECO:0000313" key="5">
    <source>
        <dbReference type="Proteomes" id="UP000011717"/>
    </source>
</evidence>
<keyword evidence="5" id="KW-1185">Reference proteome</keyword>